<keyword evidence="1" id="KW-0812">Transmembrane</keyword>
<proteinExistence type="predicted"/>
<keyword evidence="1" id="KW-1133">Transmembrane helix</keyword>
<accession>A0A8T2NAD0</accession>
<gene>
    <name evidence="3" type="ORF">JZ751_007465</name>
</gene>
<protein>
    <recommendedName>
        <fullName evidence="2">Ig-like domain-containing protein</fullName>
    </recommendedName>
</protein>
<dbReference type="EMBL" id="JAFBMS010000144">
    <property type="protein sequence ID" value="KAG9334642.1"/>
    <property type="molecule type" value="Genomic_DNA"/>
</dbReference>
<keyword evidence="1" id="KW-0472">Membrane</keyword>
<dbReference type="PANTHER" id="PTHR46013">
    <property type="entry name" value="VASCULAR CELL ADHESION MOLECULE 1"/>
    <property type="match status" value="1"/>
</dbReference>
<dbReference type="Gene3D" id="2.60.40.10">
    <property type="entry name" value="Immunoglobulins"/>
    <property type="match status" value="1"/>
</dbReference>
<evidence type="ECO:0000313" key="3">
    <source>
        <dbReference type="EMBL" id="KAG9334642.1"/>
    </source>
</evidence>
<dbReference type="AlphaFoldDB" id="A0A8T2NAD0"/>
<sequence>MVHTLLPVPVLPPPIQLHLPLCLSWSSDHQDVHVSVSGSFILTTGAQRNSRGAAEMGLRDTLYFWSLTLLTLPELTVTSSRGNETIREGDSVTLTCIAKNCSLRQSELTWLKDKLHLPGTNATLEFSPFHSRHSGIYSCAVKGNLKFTSPEIQLGHNSGVLLAVVAGALVIIVCVRRRRAKSSKDNDRTGNTQVPFL</sequence>
<dbReference type="Pfam" id="PF13927">
    <property type="entry name" value="Ig_3"/>
    <property type="match status" value="1"/>
</dbReference>
<dbReference type="InterPro" id="IPR013783">
    <property type="entry name" value="Ig-like_fold"/>
</dbReference>
<dbReference type="InterPro" id="IPR036179">
    <property type="entry name" value="Ig-like_dom_sf"/>
</dbReference>
<dbReference type="InterPro" id="IPR003599">
    <property type="entry name" value="Ig_sub"/>
</dbReference>
<keyword evidence="4" id="KW-1185">Reference proteome</keyword>
<comment type="caution">
    <text evidence="3">The sequence shown here is derived from an EMBL/GenBank/DDBJ whole genome shotgun (WGS) entry which is preliminary data.</text>
</comment>
<dbReference type="SMART" id="SM00409">
    <property type="entry name" value="IG"/>
    <property type="match status" value="1"/>
</dbReference>
<feature type="domain" description="Ig-like" evidence="2">
    <location>
        <begin position="73"/>
        <end position="155"/>
    </location>
</feature>
<dbReference type="InterPro" id="IPR007110">
    <property type="entry name" value="Ig-like_dom"/>
</dbReference>
<organism evidence="3 4">
    <name type="scientific">Albula glossodonta</name>
    <name type="common">roundjaw bonefish</name>
    <dbReference type="NCBI Taxonomy" id="121402"/>
    <lineage>
        <taxon>Eukaryota</taxon>
        <taxon>Metazoa</taxon>
        <taxon>Chordata</taxon>
        <taxon>Craniata</taxon>
        <taxon>Vertebrata</taxon>
        <taxon>Euteleostomi</taxon>
        <taxon>Actinopterygii</taxon>
        <taxon>Neopterygii</taxon>
        <taxon>Teleostei</taxon>
        <taxon>Albuliformes</taxon>
        <taxon>Albulidae</taxon>
        <taxon>Albula</taxon>
    </lineage>
</organism>
<feature type="transmembrane region" description="Helical" evidence="1">
    <location>
        <begin position="154"/>
        <end position="175"/>
    </location>
</feature>
<reference evidence="3" key="1">
    <citation type="thesis" date="2021" institute="BYU ScholarsArchive" country="Provo, UT, USA">
        <title>Applications of and Algorithms for Genome Assembly and Genomic Analyses with an Emphasis on Marine Teleosts.</title>
        <authorList>
            <person name="Pickett B.D."/>
        </authorList>
    </citation>
    <scope>NUCLEOTIDE SEQUENCE</scope>
    <source>
        <strain evidence="3">HI-2016</strain>
    </source>
</reference>
<evidence type="ECO:0000313" key="4">
    <source>
        <dbReference type="Proteomes" id="UP000824540"/>
    </source>
</evidence>
<dbReference type="SUPFAM" id="SSF48726">
    <property type="entry name" value="Immunoglobulin"/>
    <property type="match status" value="1"/>
</dbReference>
<dbReference type="Proteomes" id="UP000824540">
    <property type="component" value="Unassembled WGS sequence"/>
</dbReference>
<dbReference type="InterPro" id="IPR003598">
    <property type="entry name" value="Ig_sub2"/>
</dbReference>
<dbReference type="OrthoDB" id="8887244at2759"/>
<dbReference type="PANTHER" id="PTHR46013:SF4">
    <property type="entry name" value="B-CELL RECEPTOR CD22-RELATED"/>
    <property type="match status" value="1"/>
</dbReference>
<dbReference type="SMART" id="SM00408">
    <property type="entry name" value="IGc2"/>
    <property type="match status" value="1"/>
</dbReference>
<dbReference type="PROSITE" id="PS50835">
    <property type="entry name" value="IG_LIKE"/>
    <property type="match status" value="1"/>
</dbReference>
<evidence type="ECO:0000256" key="1">
    <source>
        <dbReference type="SAM" id="Phobius"/>
    </source>
</evidence>
<evidence type="ECO:0000259" key="2">
    <source>
        <dbReference type="PROSITE" id="PS50835"/>
    </source>
</evidence>
<name>A0A8T2NAD0_9TELE</name>